<feature type="chain" id="PRO_5047366165" evidence="1">
    <location>
        <begin position="18"/>
        <end position="133"/>
    </location>
</feature>
<reference evidence="2 3" key="1">
    <citation type="journal article" date="2021" name="Environ. Microbiol.">
        <title>Gene family expansions and transcriptome signatures uncover fungal adaptations to wood decay.</title>
        <authorList>
            <person name="Hage H."/>
            <person name="Miyauchi S."/>
            <person name="Viragh M."/>
            <person name="Drula E."/>
            <person name="Min B."/>
            <person name="Chaduli D."/>
            <person name="Navarro D."/>
            <person name="Favel A."/>
            <person name="Norest M."/>
            <person name="Lesage-Meessen L."/>
            <person name="Balint B."/>
            <person name="Merenyi Z."/>
            <person name="de Eugenio L."/>
            <person name="Morin E."/>
            <person name="Martinez A.T."/>
            <person name="Baldrian P."/>
            <person name="Stursova M."/>
            <person name="Martinez M.J."/>
            <person name="Novotny C."/>
            <person name="Magnuson J.K."/>
            <person name="Spatafora J.W."/>
            <person name="Maurice S."/>
            <person name="Pangilinan J."/>
            <person name="Andreopoulos W."/>
            <person name="LaButti K."/>
            <person name="Hundley H."/>
            <person name="Na H."/>
            <person name="Kuo A."/>
            <person name="Barry K."/>
            <person name="Lipzen A."/>
            <person name="Henrissat B."/>
            <person name="Riley R."/>
            <person name="Ahrendt S."/>
            <person name="Nagy L.G."/>
            <person name="Grigoriev I.V."/>
            <person name="Martin F."/>
            <person name="Rosso M.N."/>
        </authorList>
    </citation>
    <scope>NUCLEOTIDE SEQUENCE [LARGE SCALE GENOMIC DNA]</scope>
    <source>
        <strain evidence="2 3">CIRM-BRFM 1785</strain>
    </source>
</reference>
<dbReference type="GeneID" id="71998869"/>
<evidence type="ECO:0000256" key="1">
    <source>
        <dbReference type="SAM" id="SignalP"/>
    </source>
</evidence>
<dbReference type="RefSeq" id="XP_047773595.1">
    <property type="nucleotide sequence ID" value="XM_047918137.1"/>
</dbReference>
<keyword evidence="3" id="KW-1185">Reference proteome</keyword>
<gene>
    <name evidence="2" type="ORF">C8Q71DRAFT_372065</name>
</gene>
<comment type="caution">
    <text evidence="2">The sequence shown here is derived from an EMBL/GenBank/DDBJ whole genome shotgun (WGS) entry which is preliminary data.</text>
</comment>
<organism evidence="2 3">
    <name type="scientific">Rhodofomes roseus</name>
    <dbReference type="NCBI Taxonomy" id="34475"/>
    <lineage>
        <taxon>Eukaryota</taxon>
        <taxon>Fungi</taxon>
        <taxon>Dikarya</taxon>
        <taxon>Basidiomycota</taxon>
        <taxon>Agaricomycotina</taxon>
        <taxon>Agaricomycetes</taxon>
        <taxon>Polyporales</taxon>
        <taxon>Rhodofomes</taxon>
    </lineage>
</organism>
<proteinExistence type="predicted"/>
<dbReference type="EMBL" id="JADCUA010000032">
    <property type="protein sequence ID" value="KAH9830273.1"/>
    <property type="molecule type" value="Genomic_DNA"/>
</dbReference>
<feature type="signal peptide" evidence="1">
    <location>
        <begin position="1"/>
        <end position="17"/>
    </location>
</feature>
<evidence type="ECO:0000313" key="2">
    <source>
        <dbReference type="EMBL" id="KAH9830273.1"/>
    </source>
</evidence>
<accession>A0ABQ8K0U3</accession>
<name>A0ABQ8K0U3_9APHY</name>
<sequence>MVVALTLLFLAVNKKLGEPTKGQLVEMAMENKQRVGMSLPHSQFQSFEPGGCRSGQWRHASAATVSTETTPLPASFHTSPIKILAFSADGYTESSVLALTLLMAWRKLSLPEAYACRTRSGDRPSCTPRTSWC</sequence>
<protein>
    <submittedName>
        <fullName evidence="2">Uncharacterized protein</fullName>
    </submittedName>
</protein>
<dbReference type="Proteomes" id="UP000814176">
    <property type="component" value="Unassembled WGS sequence"/>
</dbReference>
<keyword evidence="1" id="KW-0732">Signal</keyword>
<evidence type="ECO:0000313" key="3">
    <source>
        <dbReference type="Proteomes" id="UP000814176"/>
    </source>
</evidence>